<dbReference type="GO" id="GO:0005634">
    <property type="term" value="C:nucleus"/>
    <property type="evidence" value="ECO:0007669"/>
    <property type="project" value="UniProtKB-SubCell"/>
</dbReference>
<feature type="compositionally biased region" description="Polar residues" evidence="6">
    <location>
        <begin position="104"/>
        <end position="115"/>
    </location>
</feature>
<dbReference type="PROSITE" id="PS51754">
    <property type="entry name" value="OVATE"/>
    <property type="match status" value="1"/>
</dbReference>
<dbReference type="EnsemblPlants" id="Pp3c10_12900V3.3">
    <property type="protein sequence ID" value="Pp3c10_12900V3.3"/>
    <property type="gene ID" value="Pp3c10_12900"/>
</dbReference>
<dbReference type="InterPro" id="IPR044686">
    <property type="entry name" value="OFP17"/>
</dbReference>
<sequence length="662" mass="73359">MCPMCERRAQLLLQQQAVVEATSANKETGTFHTGGKSYLFRNPFKTCKNLTYQCCSPLCDSHRTSIASVRPSPTPENSDELSLDLRDDIYRVSESPLSAEPLQTKENQPPESKTAQVAPEPAGEPVEPRRKRRGLLTRLKLLTYGVPLEEPIKSLDHESSGTDSSFTACAKKVIAVAEDLDHGEHHVREIAFEPASVATFLAAESSLDTISEDSFNVSESNISETTMLSMMNMNGSFSSPFELSHRGSTLKSSTYDDDASTFAIVPRTSLQSSFIHEWASDASGLSDRFGELDIGYLSLEESGEGPDFDDTVSISSSQHDDLDLHMHPQDDVVSESDLDQDYSIGTDSQEWCTETEDAASLLDRSRGHHRTRSKNHLHLHLPDLRTTPPHDISQPKDDDLHLPELQATPPHDLSPPPLPMQQSRDVIKGDVSLKEDPARHEPDAAQAKVEEGCPPEKNALRPETKCTEFLCSQCGRKEKRVEVQDQQRPSTRSVISKDNPMSAYFHNMDGSKRALIADKVVVLLGKYGNRKGLRVAGFSPGRKESHDEVALSANELDRLRSMICPKKDAVTSFQSEVARMMLEGVDAPDLNMDVEQFIAGYMKLNSPFYIDLIEDFFKSVCIDCFGHMGAARRAKSSQQRPALTVLKPKRGTKSAVKNTGKR</sequence>
<protein>
    <recommendedName>
        <fullName evidence="7">OVATE domain-containing protein</fullName>
    </recommendedName>
</protein>
<dbReference type="EMBL" id="ABEU02000010">
    <property type="protein sequence ID" value="PNR46697.1"/>
    <property type="molecule type" value="Genomic_DNA"/>
</dbReference>
<keyword evidence="2" id="KW-0678">Repressor</keyword>
<reference evidence="9" key="3">
    <citation type="submission" date="2020-12" db="UniProtKB">
        <authorList>
            <consortium name="EnsemblPlants"/>
        </authorList>
    </citation>
    <scope>IDENTIFICATION</scope>
</reference>
<name>A0A2K1JYU3_PHYPA</name>
<evidence type="ECO:0000313" key="9">
    <source>
        <dbReference type="EnsemblPlants" id="Pp3c10_12900V3.1"/>
    </source>
</evidence>
<dbReference type="EnsemblPlants" id="Pp3c10_12900V3.1">
    <property type="protein sequence ID" value="Pp3c10_12900V3.1"/>
    <property type="gene ID" value="Pp3c10_12900"/>
</dbReference>
<accession>A0A2K1JYU3</accession>
<feature type="compositionally biased region" description="Basic and acidic residues" evidence="6">
    <location>
        <begin position="425"/>
        <end position="451"/>
    </location>
</feature>
<evidence type="ECO:0000256" key="2">
    <source>
        <dbReference type="ARBA" id="ARBA00022491"/>
    </source>
</evidence>
<feature type="compositionally biased region" description="Basic and acidic residues" evidence="6">
    <location>
        <begin position="393"/>
        <end position="402"/>
    </location>
</feature>
<reference evidence="8 10" key="1">
    <citation type="journal article" date="2008" name="Science">
        <title>The Physcomitrella genome reveals evolutionary insights into the conquest of land by plants.</title>
        <authorList>
            <person name="Rensing S."/>
            <person name="Lang D."/>
            <person name="Zimmer A."/>
            <person name="Terry A."/>
            <person name="Salamov A."/>
            <person name="Shapiro H."/>
            <person name="Nishiyama T."/>
            <person name="Perroud P.-F."/>
            <person name="Lindquist E."/>
            <person name="Kamisugi Y."/>
            <person name="Tanahashi T."/>
            <person name="Sakakibara K."/>
            <person name="Fujita T."/>
            <person name="Oishi K."/>
            <person name="Shin-I T."/>
            <person name="Kuroki Y."/>
            <person name="Toyoda A."/>
            <person name="Suzuki Y."/>
            <person name="Hashimoto A."/>
            <person name="Yamaguchi K."/>
            <person name="Sugano A."/>
            <person name="Kohara Y."/>
            <person name="Fujiyama A."/>
            <person name="Anterola A."/>
            <person name="Aoki S."/>
            <person name="Ashton N."/>
            <person name="Barbazuk W.B."/>
            <person name="Barker E."/>
            <person name="Bennetzen J."/>
            <person name="Bezanilla M."/>
            <person name="Blankenship R."/>
            <person name="Cho S.H."/>
            <person name="Dutcher S."/>
            <person name="Estelle M."/>
            <person name="Fawcett J.A."/>
            <person name="Gundlach H."/>
            <person name="Hanada K."/>
            <person name="Heyl A."/>
            <person name="Hicks K.A."/>
            <person name="Hugh J."/>
            <person name="Lohr M."/>
            <person name="Mayer K."/>
            <person name="Melkozernov A."/>
            <person name="Murata T."/>
            <person name="Nelson D."/>
            <person name="Pils B."/>
            <person name="Prigge M."/>
            <person name="Reiss B."/>
            <person name="Renner T."/>
            <person name="Rombauts S."/>
            <person name="Rushton P."/>
            <person name="Sanderfoot A."/>
            <person name="Schween G."/>
            <person name="Shiu S.-H."/>
            <person name="Stueber K."/>
            <person name="Theodoulou F.L."/>
            <person name="Tu H."/>
            <person name="Van de Peer Y."/>
            <person name="Verrier P.J."/>
            <person name="Waters E."/>
            <person name="Wood A."/>
            <person name="Yang L."/>
            <person name="Cove D."/>
            <person name="Cuming A."/>
            <person name="Hasebe M."/>
            <person name="Lucas S."/>
            <person name="Mishler D.B."/>
            <person name="Reski R."/>
            <person name="Grigoriev I."/>
            <person name="Quatrano R.S."/>
            <person name="Boore J.L."/>
        </authorList>
    </citation>
    <scope>NUCLEOTIDE SEQUENCE [LARGE SCALE GENOMIC DNA]</scope>
    <source>
        <strain evidence="9 10">cv. Gransden 2004</strain>
    </source>
</reference>
<keyword evidence="5" id="KW-0539">Nucleus</keyword>
<feature type="domain" description="OVATE" evidence="7">
    <location>
        <begin position="562"/>
        <end position="623"/>
    </location>
</feature>
<dbReference type="RefSeq" id="XP_024385841.1">
    <property type="nucleotide sequence ID" value="XM_024530073.2"/>
</dbReference>
<dbReference type="EnsemblPlants" id="Pp3c10_12900V3.2">
    <property type="protein sequence ID" value="Pp3c10_12900V3.2"/>
    <property type="gene ID" value="Pp3c10_12900"/>
</dbReference>
<dbReference type="PaxDb" id="3218-PP1S141_86V6.1"/>
<evidence type="ECO:0000313" key="10">
    <source>
        <dbReference type="Proteomes" id="UP000006727"/>
    </source>
</evidence>
<dbReference type="OrthoDB" id="1978263at2759"/>
<evidence type="ECO:0000256" key="3">
    <source>
        <dbReference type="ARBA" id="ARBA00023015"/>
    </source>
</evidence>
<evidence type="ECO:0000259" key="7">
    <source>
        <dbReference type="PROSITE" id="PS51754"/>
    </source>
</evidence>
<dbReference type="Gramene" id="Pp3c10_12900V3.3">
    <property type="protein sequence ID" value="Pp3c10_12900V3.3"/>
    <property type="gene ID" value="Pp3c10_12900"/>
</dbReference>
<keyword evidence="10" id="KW-1185">Reference proteome</keyword>
<evidence type="ECO:0000313" key="8">
    <source>
        <dbReference type="EMBL" id="PNR46697.1"/>
    </source>
</evidence>
<gene>
    <name evidence="9" type="primary">LOC112287247</name>
    <name evidence="8" type="ORF">PHYPA_013817</name>
</gene>
<dbReference type="GO" id="GO:0045892">
    <property type="term" value="P:negative regulation of DNA-templated transcription"/>
    <property type="evidence" value="ECO:0007669"/>
    <property type="project" value="InterPro"/>
</dbReference>
<dbReference type="PANTHER" id="PTHR34042">
    <property type="entry name" value="TRANSCRIPTION REPRESSOR OFP17"/>
    <property type="match status" value="1"/>
</dbReference>
<reference evidence="8 10" key="2">
    <citation type="journal article" date="2018" name="Plant J.">
        <title>The Physcomitrella patens chromosome-scale assembly reveals moss genome structure and evolution.</title>
        <authorList>
            <person name="Lang D."/>
            <person name="Ullrich K.K."/>
            <person name="Murat F."/>
            <person name="Fuchs J."/>
            <person name="Jenkins J."/>
            <person name="Haas F.B."/>
            <person name="Piednoel M."/>
            <person name="Gundlach H."/>
            <person name="Van Bel M."/>
            <person name="Meyberg R."/>
            <person name="Vives C."/>
            <person name="Morata J."/>
            <person name="Symeonidi A."/>
            <person name="Hiss M."/>
            <person name="Muchero W."/>
            <person name="Kamisugi Y."/>
            <person name="Saleh O."/>
            <person name="Blanc G."/>
            <person name="Decker E.L."/>
            <person name="van Gessel N."/>
            <person name="Grimwood J."/>
            <person name="Hayes R.D."/>
            <person name="Graham S.W."/>
            <person name="Gunter L.E."/>
            <person name="McDaniel S.F."/>
            <person name="Hoernstein S.N.W."/>
            <person name="Larsson A."/>
            <person name="Li F.W."/>
            <person name="Perroud P.F."/>
            <person name="Phillips J."/>
            <person name="Ranjan P."/>
            <person name="Rokshar D.S."/>
            <person name="Rothfels C.J."/>
            <person name="Schneider L."/>
            <person name="Shu S."/>
            <person name="Stevenson D.W."/>
            <person name="Thummler F."/>
            <person name="Tillich M."/>
            <person name="Villarreal Aguilar J.C."/>
            <person name="Widiez T."/>
            <person name="Wong G.K."/>
            <person name="Wymore A."/>
            <person name="Zhang Y."/>
            <person name="Zimmer A.D."/>
            <person name="Quatrano R.S."/>
            <person name="Mayer K.F.X."/>
            <person name="Goodstein D."/>
            <person name="Casacuberta J.M."/>
            <person name="Vandepoele K."/>
            <person name="Reski R."/>
            <person name="Cuming A.C."/>
            <person name="Tuskan G.A."/>
            <person name="Maumus F."/>
            <person name="Salse J."/>
            <person name="Schmutz J."/>
            <person name="Rensing S.A."/>
        </authorList>
    </citation>
    <scope>NUCLEOTIDE SEQUENCE [LARGE SCALE GENOMIC DNA]</scope>
    <source>
        <strain evidence="9 10">cv. Gransden 2004</strain>
    </source>
</reference>
<dbReference type="AlphaFoldDB" id="A0A2K1JYU3"/>
<evidence type="ECO:0000256" key="5">
    <source>
        <dbReference type="ARBA" id="ARBA00023242"/>
    </source>
</evidence>
<dbReference type="GeneID" id="112287247"/>
<dbReference type="RefSeq" id="XP_073392639.1">
    <property type="nucleotide sequence ID" value="XM_073536538.1"/>
</dbReference>
<feature type="region of interest" description="Disordered" evidence="6">
    <location>
        <begin position="636"/>
        <end position="662"/>
    </location>
</feature>
<evidence type="ECO:0000256" key="6">
    <source>
        <dbReference type="SAM" id="MobiDB-lite"/>
    </source>
</evidence>
<dbReference type="Proteomes" id="UP000006727">
    <property type="component" value="Chromosome 10"/>
</dbReference>
<evidence type="ECO:0000256" key="1">
    <source>
        <dbReference type="ARBA" id="ARBA00004123"/>
    </source>
</evidence>
<dbReference type="Gramene" id="Pp3c10_12900V3.1">
    <property type="protein sequence ID" value="Pp3c10_12900V3.1"/>
    <property type="gene ID" value="Pp3c10_12900"/>
</dbReference>
<keyword evidence="3" id="KW-0805">Transcription regulation</keyword>
<feature type="region of interest" description="Disordered" evidence="6">
    <location>
        <begin position="363"/>
        <end position="456"/>
    </location>
</feature>
<feature type="compositionally biased region" description="Basic residues" evidence="6">
    <location>
        <begin position="366"/>
        <end position="379"/>
    </location>
</feature>
<evidence type="ECO:0000256" key="4">
    <source>
        <dbReference type="ARBA" id="ARBA00023163"/>
    </source>
</evidence>
<dbReference type="InterPro" id="IPR006458">
    <property type="entry name" value="Ovate_C"/>
</dbReference>
<dbReference type="PANTHER" id="PTHR34042:SF1">
    <property type="entry name" value="TRANSCRIPTION REPRESSOR OFP17"/>
    <property type="match status" value="1"/>
</dbReference>
<keyword evidence="4" id="KW-0804">Transcription</keyword>
<dbReference type="Gramene" id="Pp3c10_12900V3.2">
    <property type="protein sequence ID" value="Pp3c10_12900V3.2"/>
    <property type="gene ID" value="Pp3c10_12900"/>
</dbReference>
<feature type="region of interest" description="Disordered" evidence="6">
    <location>
        <begin position="94"/>
        <end position="132"/>
    </location>
</feature>
<comment type="subcellular location">
    <subcellularLocation>
        <location evidence="1">Nucleus</location>
    </subcellularLocation>
</comment>
<proteinExistence type="predicted"/>
<organism evidence="8">
    <name type="scientific">Physcomitrium patens</name>
    <name type="common">Spreading-leaved earth moss</name>
    <name type="synonym">Physcomitrella patens</name>
    <dbReference type="NCBI Taxonomy" id="3218"/>
    <lineage>
        <taxon>Eukaryota</taxon>
        <taxon>Viridiplantae</taxon>
        <taxon>Streptophyta</taxon>
        <taxon>Embryophyta</taxon>
        <taxon>Bryophyta</taxon>
        <taxon>Bryophytina</taxon>
        <taxon>Bryopsida</taxon>
        <taxon>Funariidae</taxon>
        <taxon>Funariales</taxon>
        <taxon>Funariaceae</taxon>
        <taxon>Physcomitrium</taxon>
    </lineage>
</organism>